<feature type="compositionally biased region" description="Basic and acidic residues" evidence="1">
    <location>
        <begin position="226"/>
        <end position="245"/>
    </location>
</feature>
<feature type="region of interest" description="Disordered" evidence="1">
    <location>
        <begin position="160"/>
        <end position="262"/>
    </location>
</feature>
<protein>
    <submittedName>
        <fullName evidence="2">Uncharacterized protein</fullName>
    </submittedName>
</protein>
<feature type="compositionally biased region" description="Low complexity" evidence="1">
    <location>
        <begin position="189"/>
        <end position="198"/>
    </location>
</feature>
<proteinExistence type="predicted"/>
<dbReference type="AlphaFoldDB" id="A0A1H9XTT0"/>
<keyword evidence="3" id="KW-1185">Reference proteome</keyword>
<name>A0A1H9XTT0_9PSEU</name>
<gene>
    <name evidence="2" type="ORF">SAMN04487818_12437</name>
</gene>
<evidence type="ECO:0000256" key="1">
    <source>
        <dbReference type="SAM" id="MobiDB-lite"/>
    </source>
</evidence>
<feature type="compositionally biased region" description="Basic and acidic residues" evidence="1">
    <location>
        <begin position="208"/>
        <end position="217"/>
    </location>
</feature>
<sequence length="399" mass="43821">MARDHARLYLDIWDDADFLALSTPAKLVYLFLFSQRRLTYAGMLDVAVRRWAKSHPDLGLDGVRAALAELDAARFIVVDQDTEELLVRSFVRRDELWRQPNTLRAALRTGFEIVSPILRASLARELRRLPVEITGPAPMVAAHELEAGARTLPPSVMAAMAQRPRRADKATTTPTAPAPIDTERASEVPANPSEIPSANPSPIPSARPEGEGSREQGEVVPLTLVDQERGDPTRVARDTHARETPDDQQVGSRRQRRRAEAERLVTVHTPEQPRRVRERLRAEVIDLLREDVEPAVIAAGLRAWSSKRLPVSWLPELVAEHQRAALVAAAPAQRAEAVAAAEAIERMRADALADNDCSPVGLAVRELPAHADPATLHAIVAHALDATFQADAESGRVRA</sequence>
<dbReference type="STRING" id="155974.SAMN04487818_12437"/>
<feature type="compositionally biased region" description="Low complexity" evidence="1">
    <location>
        <begin position="170"/>
        <end position="179"/>
    </location>
</feature>
<organism evidence="2 3">
    <name type="scientific">Actinokineospora terrae</name>
    <dbReference type="NCBI Taxonomy" id="155974"/>
    <lineage>
        <taxon>Bacteria</taxon>
        <taxon>Bacillati</taxon>
        <taxon>Actinomycetota</taxon>
        <taxon>Actinomycetes</taxon>
        <taxon>Pseudonocardiales</taxon>
        <taxon>Pseudonocardiaceae</taxon>
        <taxon>Actinokineospora</taxon>
    </lineage>
</organism>
<dbReference type="EMBL" id="FOGI01000024">
    <property type="protein sequence ID" value="SES49127.1"/>
    <property type="molecule type" value="Genomic_DNA"/>
</dbReference>
<dbReference type="RefSeq" id="WP_092787225.1">
    <property type="nucleotide sequence ID" value="NZ_FOGI01000024.1"/>
</dbReference>
<dbReference type="Proteomes" id="UP000199051">
    <property type="component" value="Unassembled WGS sequence"/>
</dbReference>
<reference evidence="3" key="1">
    <citation type="submission" date="2016-10" db="EMBL/GenBank/DDBJ databases">
        <authorList>
            <person name="Varghese N."/>
            <person name="Submissions S."/>
        </authorList>
    </citation>
    <scope>NUCLEOTIDE SEQUENCE [LARGE SCALE GENOMIC DNA]</scope>
    <source>
        <strain evidence="3">DSM 44260</strain>
    </source>
</reference>
<evidence type="ECO:0000313" key="2">
    <source>
        <dbReference type="EMBL" id="SES49127.1"/>
    </source>
</evidence>
<evidence type="ECO:0000313" key="3">
    <source>
        <dbReference type="Proteomes" id="UP000199051"/>
    </source>
</evidence>
<accession>A0A1H9XTT0</accession>